<reference evidence="2" key="1">
    <citation type="submission" date="2023-03" db="EMBL/GenBank/DDBJ databases">
        <title>Massive genome expansion in bonnet fungi (Mycena s.s.) driven by repeated elements and novel gene families across ecological guilds.</title>
        <authorList>
            <consortium name="Lawrence Berkeley National Laboratory"/>
            <person name="Harder C.B."/>
            <person name="Miyauchi S."/>
            <person name="Viragh M."/>
            <person name="Kuo A."/>
            <person name="Thoen E."/>
            <person name="Andreopoulos B."/>
            <person name="Lu D."/>
            <person name="Skrede I."/>
            <person name="Drula E."/>
            <person name="Henrissat B."/>
            <person name="Morin E."/>
            <person name="Kohler A."/>
            <person name="Barry K."/>
            <person name="LaButti K."/>
            <person name="Morin E."/>
            <person name="Salamov A."/>
            <person name="Lipzen A."/>
            <person name="Mereny Z."/>
            <person name="Hegedus B."/>
            <person name="Baldrian P."/>
            <person name="Stursova M."/>
            <person name="Weitz H."/>
            <person name="Taylor A."/>
            <person name="Grigoriev I.V."/>
            <person name="Nagy L.G."/>
            <person name="Martin F."/>
            <person name="Kauserud H."/>
        </authorList>
    </citation>
    <scope>NUCLEOTIDE SEQUENCE</scope>
    <source>
        <strain evidence="2">CBHHK173m</strain>
    </source>
</reference>
<feature type="compositionally biased region" description="Polar residues" evidence="1">
    <location>
        <begin position="671"/>
        <end position="682"/>
    </location>
</feature>
<accession>A0AAD6TKG4</accession>
<feature type="region of interest" description="Disordered" evidence="1">
    <location>
        <begin position="1"/>
        <end position="113"/>
    </location>
</feature>
<sequence length="778" mass="85269">MRRRRGHVIIGTSVNKIRPRVSSVSTSPLGMSQSPRSSASPPPRRIVDFELDDGDKEWEDDDEQLQGLGTTTHRSRNRGQDVIPVRKRKKHTGGPNARASAQKRRESKSTKMSDFADDVRAWEDEREARVEQLVEKYGMKKTEVRRRLLSAGGFKNERKPSLYNAKIAAIMARLNEGAVGHKYNILRTKEKVREDPSLLDQFTEEEEGEMMEDILSKRELRWRGARANNLAADADARKTMDRLMEEITALAERSGMIGFAMFSRGHIHEMSIPVTIQSWGALEFFREVLKKDPVNVAALFELWAVQREKRKNGGDTLLDMQRECTEMISTGLRTVTAETKIAMNYENYINAIVERKGVGLKGWPEGVDFKRMSKQSAIGSLRKLRDALRCGTCHWKVLKGGEKARLVAQFEDMVANGEATEKVRKSRKRKTQEEGSDEDGGDHEPQAKRKSRRAHDDDDNVRDKRKKSRRAAEDDESEEEEREAAHLRRLSSPARAQRAKLLALANGRKQAGTASGGKKRKRLEAEEEDDGRSKRPRNTEEEKRGKKRKGGDEGGTVKQPRLAAAKNTSRDAPSIDVVKARPRPIPAYKGASGSKAPVATPPSGMATASNVSTTVDTAVGPSNETEGVPPDQVDPRPENPTASMTVDTPGIPSAGTTGAPTDQVPPCPENPTASMSNASTTVDMEAIPRAGSNQVPPRPDSPAVSAPDASTRVETAPAPSGGTTSADTVATPSAGTTGGPPDQQPPRPDTPARSNSAPRANVIKGRRGGPPGRRVDCV</sequence>
<feature type="compositionally biased region" description="Basic and acidic residues" evidence="1">
    <location>
        <begin position="531"/>
        <end position="544"/>
    </location>
</feature>
<feature type="compositionally biased region" description="Polar residues" evidence="1">
    <location>
        <begin position="606"/>
        <end position="625"/>
    </location>
</feature>
<feature type="compositionally biased region" description="Polar residues" evidence="1">
    <location>
        <begin position="22"/>
        <end position="33"/>
    </location>
</feature>
<gene>
    <name evidence="2" type="ORF">B0H15DRAFT_958761</name>
</gene>
<dbReference type="Proteomes" id="UP001222325">
    <property type="component" value="Unassembled WGS sequence"/>
</dbReference>
<evidence type="ECO:0000313" key="3">
    <source>
        <dbReference type="Proteomes" id="UP001222325"/>
    </source>
</evidence>
<keyword evidence="3" id="KW-1185">Reference proteome</keyword>
<comment type="caution">
    <text evidence="2">The sequence shown here is derived from an EMBL/GenBank/DDBJ whole genome shotgun (WGS) entry which is preliminary data.</text>
</comment>
<feature type="compositionally biased region" description="Acidic residues" evidence="1">
    <location>
        <begin position="49"/>
        <end position="64"/>
    </location>
</feature>
<feature type="region of interest" description="Disordered" evidence="1">
    <location>
        <begin position="418"/>
        <end position="778"/>
    </location>
</feature>
<organism evidence="2 3">
    <name type="scientific">Mycena belliarum</name>
    <dbReference type="NCBI Taxonomy" id="1033014"/>
    <lineage>
        <taxon>Eukaryota</taxon>
        <taxon>Fungi</taxon>
        <taxon>Dikarya</taxon>
        <taxon>Basidiomycota</taxon>
        <taxon>Agaricomycotina</taxon>
        <taxon>Agaricomycetes</taxon>
        <taxon>Agaricomycetidae</taxon>
        <taxon>Agaricales</taxon>
        <taxon>Marasmiineae</taxon>
        <taxon>Mycenaceae</taxon>
        <taxon>Mycena</taxon>
    </lineage>
</organism>
<evidence type="ECO:0000313" key="2">
    <source>
        <dbReference type="EMBL" id="KAJ7062966.1"/>
    </source>
</evidence>
<feature type="compositionally biased region" description="Acidic residues" evidence="1">
    <location>
        <begin position="473"/>
        <end position="482"/>
    </location>
</feature>
<proteinExistence type="predicted"/>
<dbReference type="EMBL" id="JARJCN010000218">
    <property type="protein sequence ID" value="KAJ7062966.1"/>
    <property type="molecule type" value="Genomic_DNA"/>
</dbReference>
<feature type="compositionally biased region" description="Low complexity" evidence="1">
    <location>
        <begin position="494"/>
        <end position="505"/>
    </location>
</feature>
<feature type="compositionally biased region" description="Polar residues" evidence="1">
    <location>
        <begin position="721"/>
        <end position="733"/>
    </location>
</feature>
<dbReference type="AlphaFoldDB" id="A0AAD6TKG4"/>
<name>A0AAD6TKG4_9AGAR</name>
<protein>
    <submittedName>
        <fullName evidence="2">Uncharacterized protein</fullName>
    </submittedName>
</protein>
<evidence type="ECO:0000256" key="1">
    <source>
        <dbReference type="SAM" id="MobiDB-lite"/>
    </source>
</evidence>